<evidence type="ECO:0000256" key="1">
    <source>
        <dbReference type="SAM" id="MobiDB-lite"/>
    </source>
</evidence>
<evidence type="ECO:0000313" key="3">
    <source>
        <dbReference type="Proteomes" id="UP000297245"/>
    </source>
</evidence>
<gene>
    <name evidence="2" type="ORF">K435DRAFT_867918</name>
</gene>
<proteinExistence type="predicted"/>
<protein>
    <submittedName>
        <fullName evidence="2">Uncharacterized protein</fullName>
    </submittedName>
</protein>
<feature type="compositionally biased region" description="Low complexity" evidence="1">
    <location>
        <begin position="90"/>
        <end position="108"/>
    </location>
</feature>
<sequence>MNKPIKAIRGRRLPLGNDPINDEGMWVAAEMSSFLRFERKSKLSVPSTTTPIKVVSPSKSDQSRGLEPDMTNQLVVCLSLDSFGRQADGSSSSCSSASVHSDSPASSSSAEITSLSSFYVVFSNIEPAATLPPLPLLSIPEDSLVLRYFSVYPR</sequence>
<accession>A0A4S8LD34</accession>
<dbReference type="Proteomes" id="UP000297245">
    <property type="component" value="Unassembled WGS sequence"/>
</dbReference>
<dbReference type="AlphaFoldDB" id="A0A4S8LD34"/>
<dbReference type="EMBL" id="ML179480">
    <property type="protein sequence ID" value="THU86784.1"/>
    <property type="molecule type" value="Genomic_DNA"/>
</dbReference>
<organism evidence="2 3">
    <name type="scientific">Dendrothele bispora (strain CBS 962.96)</name>
    <dbReference type="NCBI Taxonomy" id="1314807"/>
    <lineage>
        <taxon>Eukaryota</taxon>
        <taxon>Fungi</taxon>
        <taxon>Dikarya</taxon>
        <taxon>Basidiomycota</taxon>
        <taxon>Agaricomycotina</taxon>
        <taxon>Agaricomycetes</taxon>
        <taxon>Agaricomycetidae</taxon>
        <taxon>Agaricales</taxon>
        <taxon>Agaricales incertae sedis</taxon>
        <taxon>Dendrothele</taxon>
    </lineage>
</organism>
<keyword evidence="3" id="KW-1185">Reference proteome</keyword>
<name>A0A4S8LD34_DENBC</name>
<feature type="region of interest" description="Disordered" evidence="1">
    <location>
        <begin position="47"/>
        <end position="67"/>
    </location>
</feature>
<evidence type="ECO:0000313" key="2">
    <source>
        <dbReference type="EMBL" id="THU86784.1"/>
    </source>
</evidence>
<feature type="region of interest" description="Disordered" evidence="1">
    <location>
        <begin position="85"/>
        <end position="108"/>
    </location>
</feature>
<reference evidence="2 3" key="1">
    <citation type="journal article" date="2019" name="Nat. Ecol. Evol.">
        <title>Megaphylogeny resolves global patterns of mushroom evolution.</title>
        <authorList>
            <person name="Varga T."/>
            <person name="Krizsan K."/>
            <person name="Foldi C."/>
            <person name="Dima B."/>
            <person name="Sanchez-Garcia M."/>
            <person name="Sanchez-Ramirez S."/>
            <person name="Szollosi G.J."/>
            <person name="Szarkandi J.G."/>
            <person name="Papp V."/>
            <person name="Albert L."/>
            <person name="Andreopoulos W."/>
            <person name="Angelini C."/>
            <person name="Antonin V."/>
            <person name="Barry K.W."/>
            <person name="Bougher N.L."/>
            <person name="Buchanan P."/>
            <person name="Buyck B."/>
            <person name="Bense V."/>
            <person name="Catcheside P."/>
            <person name="Chovatia M."/>
            <person name="Cooper J."/>
            <person name="Damon W."/>
            <person name="Desjardin D."/>
            <person name="Finy P."/>
            <person name="Geml J."/>
            <person name="Haridas S."/>
            <person name="Hughes K."/>
            <person name="Justo A."/>
            <person name="Karasinski D."/>
            <person name="Kautmanova I."/>
            <person name="Kiss B."/>
            <person name="Kocsube S."/>
            <person name="Kotiranta H."/>
            <person name="LaButti K.M."/>
            <person name="Lechner B.E."/>
            <person name="Liimatainen K."/>
            <person name="Lipzen A."/>
            <person name="Lukacs Z."/>
            <person name="Mihaltcheva S."/>
            <person name="Morgado L.N."/>
            <person name="Niskanen T."/>
            <person name="Noordeloos M.E."/>
            <person name="Ohm R.A."/>
            <person name="Ortiz-Santana B."/>
            <person name="Ovrebo C."/>
            <person name="Racz N."/>
            <person name="Riley R."/>
            <person name="Savchenko A."/>
            <person name="Shiryaev A."/>
            <person name="Soop K."/>
            <person name="Spirin V."/>
            <person name="Szebenyi C."/>
            <person name="Tomsovsky M."/>
            <person name="Tulloss R.E."/>
            <person name="Uehling J."/>
            <person name="Grigoriev I.V."/>
            <person name="Vagvolgyi C."/>
            <person name="Papp T."/>
            <person name="Martin F.M."/>
            <person name="Miettinen O."/>
            <person name="Hibbett D.S."/>
            <person name="Nagy L.G."/>
        </authorList>
    </citation>
    <scope>NUCLEOTIDE SEQUENCE [LARGE SCALE GENOMIC DNA]</scope>
    <source>
        <strain evidence="2 3">CBS 962.96</strain>
    </source>
</reference>